<dbReference type="GO" id="GO:0003700">
    <property type="term" value="F:DNA-binding transcription factor activity"/>
    <property type="evidence" value="ECO:0007669"/>
    <property type="project" value="InterPro"/>
</dbReference>
<evidence type="ECO:0000256" key="1">
    <source>
        <dbReference type="ARBA" id="ARBA00023015"/>
    </source>
</evidence>
<dbReference type="InterPro" id="IPR011711">
    <property type="entry name" value="GntR_C"/>
</dbReference>
<dbReference type="SUPFAM" id="SSF48008">
    <property type="entry name" value="GntR ligand-binding domain-like"/>
    <property type="match status" value="1"/>
</dbReference>
<dbReference type="EMBL" id="FLUQ01000007">
    <property type="protein sequence ID" value="SBW11090.1"/>
    <property type="molecule type" value="Genomic_DNA"/>
</dbReference>
<dbReference type="PROSITE" id="PS50949">
    <property type="entry name" value="HTH_GNTR"/>
    <property type="match status" value="1"/>
</dbReference>
<organism evidence="5">
    <name type="scientific">uncultured delta proteobacterium</name>
    <dbReference type="NCBI Taxonomy" id="34034"/>
    <lineage>
        <taxon>Bacteria</taxon>
        <taxon>Deltaproteobacteria</taxon>
        <taxon>environmental samples</taxon>
    </lineage>
</organism>
<feature type="domain" description="HTH gntR-type" evidence="4">
    <location>
        <begin position="8"/>
        <end position="75"/>
    </location>
</feature>
<dbReference type="GO" id="GO:0003677">
    <property type="term" value="F:DNA binding"/>
    <property type="evidence" value="ECO:0007669"/>
    <property type="project" value="UniProtKB-KW"/>
</dbReference>
<dbReference type="Gene3D" id="1.20.120.530">
    <property type="entry name" value="GntR ligand-binding domain-like"/>
    <property type="match status" value="1"/>
</dbReference>
<proteinExistence type="predicted"/>
<dbReference type="InterPro" id="IPR036390">
    <property type="entry name" value="WH_DNA-bd_sf"/>
</dbReference>
<dbReference type="PANTHER" id="PTHR43537:SF24">
    <property type="entry name" value="GLUCONATE OPERON TRANSCRIPTIONAL REPRESSOR"/>
    <property type="match status" value="1"/>
</dbReference>
<dbReference type="SMART" id="SM00345">
    <property type="entry name" value="HTH_GNTR"/>
    <property type="match status" value="1"/>
</dbReference>
<evidence type="ECO:0000256" key="3">
    <source>
        <dbReference type="ARBA" id="ARBA00023163"/>
    </source>
</evidence>
<sequence length="224" mass="25535">MMRGIQKLTYSDQIREYIKKCILNGEYNPGDKINEVDIATRLKVSRAPVREALQHLAETGLLVSVPQKGKFITSLTAREIYDSYMTGGILEGAAVASTIHLFTDNDFKGMENLVAEMDRRAKDPDAIHTIAELDNAFHEYMFSRSDNKLLRELSRRCCQGLSKFLLYRHWSKVFVPEEMHRRHKIVLDAVLTRDPAAIETAVRTHYMESGKRMAQYGSDVTPPA</sequence>
<keyword evidence="1" id="KW-0805">Transcription regulation</keyword>
<keyword evidence="2" id="KW-0238">DNA-binding</keyword>
<reference evidence="5" key="1">
    <citation type="submission" date="2016-04" db="EMBL/GenBank/DDBJ databases">
        <authorList>
            <person name="Evans L.H."/>
            <person name="Alamgir A."/>
            <person name="Owens N."/>
            <person name="Weber N.D."/>
            <person name="Virtaneva K."/>
            <person name="Barbian K."/>
            <person name="Babar A."/>
            <person name="Rosenke K."/>
        </authorList>
    </citation>
    <scope>NUCLEOTIDE SEQUENCE</scope>
    <source>
        <strain evidence="5">86</strain>
    </source>
</reference>
<dbReference type="InterPro" id="IPR036388">
    <property type="entry name" value="WH-like_DNA-bd_sf"/>
</dbReference>
<dbReference type="SMART" id="SM00895">
    <property type="entry name" value="FCD"/>
    <property type="match status" value="1"/>
</dbReference>
<dbReference type="SUPFAM" id="SSF46785">
    <property type="entry name" value="Winged helix' DNA-binding domain"/>
    <property type="match status" value="1"/>
</dbReference>
<dbReference type="PANTHER" id="PTHR43537">
    <property type="entry name" value="TRANSCRIPTIONAL REGULATOR, GNTR FAMILY"/>
    <property type="match status" value="1"/>
</dbReference>
<evidence type="ECO:0000313" key="5">
    <source>
        <dbReference type="EMBL" id="SBW11090.1"/>
    </source>
</evidence>
<protein>
    <submittedName>
        <fullName evidence="5">Transcriptional regulator, GntR family</fullName>
    </submittedName>
</protein>
<dbReference type="Pfam" id="PF07729">
    <property type="entry name" value="FCD"/>
    <property type="match status" value="1"/>
</dbReference>
<dbReference type="Gene3D" id="1.10.10.10">
    <property type="entry name" value="Winged helix-like DNA-binding domain superfamily/Winged helix DNA-binding domain"/>
    <property type="match status" value="1"/>
</dbReference>
<evidence type="ECO:0000256" key="2">
    <source>
        <dbReference type="ARBA" id="ARBA00023125"/>
    </source>
</evidence>
<dbReference type="InterPro" id="IPR000524">
    <property type="entry name" value="Tscrpt_reg_HTH_GntR"/>
</dbReference>
<dbReference type="Pfam" id="PF00392">
    <property type="entry name" value="GntR"/>
    <property type="match status" value="1"/>
</dbReference>
<gene>
    <name evidence="5" type="ORF">KL86DPRO_70161</name>
</gene>
<dbReference type="InterPro" id="IPR008920">
    <property type="entry name" value="TF_FadR/GntR_C"/>
</dbReference>
<keyword evidence="3" id="KW-0804">Transcription</keyword>
<dbReference type="CDD" id="cd07377">
    <property type="entry name" value="WHTH_GntR"/>
    <property type="match status" value="1"/>
</dbReference>
<evidence type="ECO:0000259" key="4">
    <source>
        <dbReference type="PROSITE" id="PS50949"/>
    </source>
</evidence>
<dbReference type="AlphaFoldDB" id="A0A212KHA2"/>
<accession>A0A212KHA2</accession>
<name>A0A212KHA2_9DELT</name>